<keyword evidence="6 10" id="KW-1133">Transmembrane helix</keyword>
<comment type="subunit">
    <text evidence="10">Forms an energy-coupling factor (ECF) transporter complex composed of an ATP-binding protein (A component, CbiO), a transmembrane protein (T component, CbiQ) and 2 possible substrate-capture proteins (S components, CbiM and CbiN) of unknown stoichimetry.</text>
</comment>
<evidence type="ECO:0000256" key="2">
    <source>
        <dbReference type="ARBA" id="ARBA00022448"/>
    </source>
</evidence>
<dbReference type="NCBIfam" id="NF002780">
    <property type="entry name" value="PRK02898.1"/>
    <property type="match status" value="1"/>
</dbReference>
<dbReference type="EMBL" id="FQUR01000006">
    <property type="protein sequence ID" value="SHE37080.1"/>
    <property type="molecule type" value="Genomic_DNA"/>
</dbReference>
<gene>
    <name evidence="10" type="primary">cbiN</name>
    <name evidence="11" type="ORF">SAMN02745195_00306</name>
</gene>
<dbReference type="AlphaFoldDB" id="A0A1M4SY41"/>
<name>A0A1M4SY41_9THEO</name>
<evidence type="ECO:0000313" key="12">
    <source>
        <dbReference type="Proteomes" id="UP000184127"/>
    </source>
</evidence>
<dbReference type="UniPathway" id="UPA00148"/>
<evidence type="ECO:0000313" key="11">
    <source>
        <dbReference type="EMBL" id="SHE37080.1"/>
    </source>
</evidence>
<keyword evidence="12" id="KW-1185">Reference proteome</keyword>
<comment type="pathway">
    <text evidence="10">Cofactor biosynthesis; adenosylcobalamin biosynthesis.</text>
</comment>
<keyword evidence="1 10" id="KW-0171">Cobalt transport</keyword>
<keyword evidence="3 10" id="KW-1003">Cell membrane</keyword>
<evidence type="ECO:0000256" key="8">
    <source>
        <dbReference type="ARBA" id="ARBA00023136"/>
    </source>
</evidence>
<keyword evidence="9 10" id="KW-0170">Cobalt</keyword>
<accession>A0A1M4SY41</accession>
<evidence type="ECO:0000256" key="3">
    <source>
        <dbReference type="ARBA" id="ARBA00022475"/>
    </source>
</evidence>
<keyword evidence="4 10" id="KW-0169">Cobalamin biosynthesis</keyword>
<keyword evidence="8 10" id="KW-0472">Membrane</keyword>
<evidence type="ECO:0000256" key="10">
    <source>
        <dbReference type="HAMAP-Rule" id="MF_00330"/>
    </source>
</evidence>
<evidence type="ECO:0000256" key="4">
    <source>
        <dbReference type="ARBA" id="ARBA00022573"/>
    </source>
</evidence>
<comment type="subcellular location">
    <subcellularLocation>
        <location evidence="10">Cell membrane</location>
        <topology evidence="10">Multi-pass membrane protein</topology>
    </subcellularLocation>
</comment>
<dbReference type="HAMAP" id="MF_00330">
    <property type="entry name" value="CbiN"/>
    <property type="match status" value="1"/>
</dbReference>
<proteinExistence type="inferred from homology"/>
<keyword evidence="5 10" id="KW-0812">Transmembrane</keyword>
<feature type="transmembrane region" description="Helical" evidence="10">
    <location>
        <begin position="69"/>
        <end position="88"/>
    </location>
</feature>
<organism evidence="11 12">
    <name type="scientific">Thermoanaerobacter uzonensis DSM 18761</name>
    <dbReference type="NCBI Taxonomy" id="1123369"/>
    <lineage>
        <taxon>Bacteria</taxon>
        <taxon>Bacillati</taxon>
        <taxon>Bacillota</taxon>
        <taxon>Clostridia</taxon>
        <taxon>Thermoanaerobacterales</taxon>
        <taxon>Thermoanaerobacteraceae</taxon>
        <taxon>Thermoanaerobacter</taxon>
    </lineage>
</organism>
<dbReference type="PANTHER" id="PTHR38662">
    <property type="entry name" value="COBALT TRANSPORT PROTEIN CBIN"/>
    <property type="match status" value="1"/>
</dbReference>
<keyword evidence="7 10" id="KW-0406">Ion transport</keyword>
<evidence type="ECO:0000256" key="5">
    <source>
        <dbReference type="ARBA" id="ARBA00022692"/>
    </source>
</evidence>
<comment type="similarity">
    <text evidence="10">Belongs to the CbiN family.</text>
</comment>
<evidence type="ECO:0000256" key="7">
    <source>
        <dbReference type="ARBA" id="ARBA00023065"/>
    </source>
</evidence>
<dbReference type="NCBIfam" id="TIGR01165">
    <property type="entry name" value="cbiN"/>
    <property type="match status" value="1"/>
</dbReference>
<dbReference type="GO" id="GO:0015087">
    <property type="term" value="F:cobalt ion transmembrane transporter activity"/>
    <property type="evidence" value="ECO:0007669"/>
    <property type="project" value="UniProtKB-UniRule"/>
</dbReference>
<evidence type="ECO:0000256" key="9">
    <source>
        <dbReference type="ARBA" id="ARBA00023285"/>
    </source>
</evidence>
<dbReference type="GO" id="GO:0005886">
    <property type="term" value="C:plasma membrane"/>
    <property type="evidence" value="ECO:0007669"/>
    <property type="project" value="UniProtKB-SubCell"/>
</dbReference>
<dbReference type="Pfam" id="PF02553">
    <property type="entry name" value="CbiN"/>
    <property type="match status" value="1"/>
</dbReference>
<reference evidence="12" key="1">
    <citation type="submission" date="2016-11" db="EMBL/GenBank/DDBJ databases">
        <authorList>
            <person name="Varghese N."/>
            <person name="Submissions S."/>
        </authorList>
    </citation>
    <scope>NUCLEOTIDE SEQUENCE [LARGE SCALE GENOMIC DNA]</scope>
    <source>
        <strain evidence="12">DSM 18761</strain>
    </source>
</reference>
<evidence type="ECO:0000256" key="6">
    <source>
        <dbReference type="ARBA" id="ARBA00022989"/>
    </source>
</evidence>
<dbReference type="RefSeq" id="WP_072966846.1">
    <property type="nucleotide sequence ID" value="NZ_FQUR01000006.1"/>
</dbReference>
<evidence type="ECO:0000256" key="1">
    <source>
        <dbReference type="ARBA" id="ARBA00022426"/>
    </source>
</evidence>
<feature type="transmembrane region" description="Helical" evidence="10">
    <location>
        <begin position="7"/>
        <end position="28"/>
    </location>
</feature>
<dbReference type="Proteomes" id="UP000184127">
    <property type="component" value="Unassembled WGS sequence"/>
</dbReference>
<dbReference type="PANTHER" id="PTHR38662:SF1">
    <property type="entry name" value="COBALT TRANSPORT PROTEIN CBIN"/>
    <property type="match status" value="1"/>
</dbReference>
<comment type="function">
    <text evidence="10">Part of the energy-coupling factor (ECF) transporter complex CbiMNOQ involved in cobalt import.</text>
</comment>
<dbReference type="InterPro" id="IPR003705">
    <property type="entry name" value="CbiN"/>
</dbReference>
<protein>
    <recommendedName>
        <fullName evidence="10">Cobalt transport protein CbiN</fullName>
    </recommendedName>
    <alternativeName>
        <fullName evidence="10">Energy-coupling factor transporter probable substrate-capture protein CbiN</fullName>
        <shortName evidence="10">ECF transporter S component CbiN</shortName>
    </alternativeName>
</protein>
<dbReference type="GO" id="GO:0009236">
    <property type="term" value="P:cobalamin biosynthetic process"/>
    <property type="evidence" value="ECO:0007669"/>
    <property type="project" value="UniProtKB-UniRule"/>
</dbReference>
<sequence length="97" mass="10720">MKDKKFLIKNLILGLLVILLVVFPLVTIKNAEFAGADDRATEAIAQVDKNYKPWFKPIWEPPSGEIESLLFALQAAIGAGFLGYYIGVAKGRKNANR</sequence>
<keyword evidence="2 10" id="KW-0813">Transport</keyword>